<proteinExistence type="predicted"/>
<reference evidence="4" key="1">
    <citation type="submission" date="2025-08" db="UniProtKB">
        <authorList>
            <consortium name="RefSeq"/>
        </authorList>
    </citation>
    <scope>IDENTIFICATION</scope>
</reference>
<dbReference type="PROSITE" id="PS50835">
    <property type="entry name" value="IG_LIKE"/>
    <property type="match status" value="1"/>
</dbReference>
<dbReference type="Gene3D" id="2.60.40.10">
    <property type="entry name" value="Immunoglobulins"/>
    <property type="match status" value="1"/>
</dbReference>
<feature type="domain" description="Ig-like" evidence="2">
    <location>
        <begin position="1"/>
        <end position="87"/>
    </location>
</feature>
<dbReference type="RefSeq" id="XP_029307846.1">
    <property type="nucleotide sequence ID" value="XM_029451986.1"/>
</dbReference>
<sequence length="250" mass="28058">MPCHLNLSHDEKMLTPPVLYWIYLTTDGTDNPRVWIPSEKYEGRVDTLDNNPNTSNKSIRFKNVQWADSGRYLCKLSINTKRDKSFRKKGNETLLMVYDTMTFNPTGHNDSLLSCEVNVTRDPGLVLSIFHDGFKLQPVGSAPGKGGTALPFVTLSETVSPRSKGEYECQLHLNKDLLTKSIFRYNLPDGGDAEKNVSLTSPTTVSEPNVKLFPEPWFLYTALLLVPFVILLGLISATLMCRCLSTYGFN</sequence>
<dbReference type="SUPFAM" id="SSF48726">
    <property type="entry name" value="Immunoglobulin"/>
    <property type="match status" value="1"/>
</dbReference>
<keyword evidence="1" id="KW-1133">Transmembrane helix</keyword>
<feature type="transmembrane region" description="Helical" evidence="1">
    <location>
        <begin position="217"/>
        <end position="241"/>
    </location>
</feature>
<name>A0A6J2RCJ2_COTGO</name>
<organism evidence="3 4">
    <name type="scientific">Cottoperca gobio</name>
    <name type="common">Frogmouth</name>
    <name type="synonym">Aphritis gobio</name>
    <dbReference type="NCBI Taxonomy" id="56716"/>
    <lineage>
        <taxon>Eukaryota</taxon>
        <taxon>Metazoa</taxon>
        <taxon>Chordata</taxon>
        <taxon>Craniata</taxon>
        <taxon>Vertebrata</taxon>
        <taxon>Euteleostomi</taxon>
        <taxon>Actinopterygii</taxon>
        <taxon>Neopterygii</taxon>
        <taxon>Teleostei</taxon>
        <taxon>Neoteleostei</taxon>
        <taxon>Acanthomorphata</taxon>
        <taxon>Eupercaria</taxon>
        <taxon>Perciformes</taxon>
        <taxon>Notothenioidei</taxon>
        <taxon>Bovichtidae</taxon>
        <taxon>Cottoperca</taxon>
    </lineage>
</organism>
<dbReference type="InParanoid" id="A0A6J2RCJ2"/>
<keyword evidence="1" id="KW-0812">Transmembrane</keyword>
<dbReference type="GeneID" id="115021492"/>
<dbReference type="Pfam" id="PF07686">
    <property type="entry name" value="V-set"/>
    <property type="match status" value="1"/>
</dbReference>
<evidence type="ECO:0000259" key="2">
    <source>
        <dbReference type="PROSITE" id="PS50835"/>
    </source>
</evidence>
<evidence type="ECO:0000313" key="4">
    <source>
        <dbReference type="RefSeq" id="XP_029307846.1"/>
    </source>
</evidence>
<dbReference type="InterPro" id="IPR013106">
    <property type="entry name" value="Ig_V-set"/>
</dbReference>
<protein>
    <submittedName>
        <fullName evidence="4">Uncharacterized protein LOC115021492 isoform X1</fullName>
    </submittedName>
</protein>
<dbReference type="KEGG" id="cgob:115021492"/>
<dbReference type="InterPro" id="IPR036179">
    <property type="entry name" value="Ig-like_dom_sf"/>
</dbReference>
<dbReference type="AlphaFoldDB" id="A0A6J2RCJ2"/>
<dbReference type="Proteomes" id="UP000504630">
    <property type="component" value="Chromosome 16"/>
</dbReference>
<keyword evidence="3" id="KW-1185">Reference proteome</keyword>
<dbReference type="InterPro" id="IPR013783">
    <property type="entry name" value="Ig-like_fold"/>
</dbReference>
<dbReference type="InterPro" id="IPR007110">
    <property type="entry name" value="Ig-like_dom"/>
</dbReference>
<evidence type="ECO:0000313" key="3">
    <source>
        <dbReference type="Proteomes" id="UP000504630"/>
    </source>
</evidence>
<dbReference type="OrthoDB" id="10015491at2759"/>
<gene>
    <name evidence="4" type="primary">LOC115021492</name>
</gene>
<evidence type="ECO:0000256" key="1">
    <source>
        <dbReference type="SAM" id="Phobius"/>
    </source>
</evidence>
<accession>A0A6J2RCJ2</accession>
<keyword evidence="1" id="KW-0472">Membrane</keyword>